<comment type="caution">
    <text evidence="2">The sequence shown here is derived from an EMBL/GenBank/DDBJ whole genome shotgun (WGS) entry which is preliminary data.</text>
</comment>
<dbReference type="RefSeq" id="WP_076116525.1">
    <property type="nucleotide sequence ID" value="NZ_MPTC01000001.1"/>
</dbReference>
<keyword evidence="1" id="KW-1133">Transmembrane helix</keyword>
<proteinExistence type="predicted"/>
<dbReference type="EMBL" id="MPTC01000001">
    <property type="protein sequence ID" value="OMD44193.1"/>
    <property type="molecule type" value="Genomic_DNA"/>
</dbReference>
<evidence type="ECO:0000313" key="2">
    <source>
        <dbReference type="EMBL" id="OMD44193.1"/>
    </source>
</evidence>
<evidence type="ECO:0000313" key="3">
    <source>
        <dbReference type="Proteomes" id="UP000187439"/>
    </source>
</evidence>
<feature type="transmembrane region" description="Helical" evidence="1">
    <location>
        <begin position="57"/>
        <end position="76"/>
    </location>
</feature>
<dbReference type="AlphaFoldDB" id="A0A1R0YA04"/>
<accession>A0A1R0YA04</accession>
<keyword evidence="1" id="KW-0472">Membrane</keyword>
<keyword evidence="1" id="KW-0812">Transmembrane</keyword>
<dbReference type="Proteomes" id="UP000187439">
    <property type="component" value="Unassembled WGS sequence"/>
</dbReference>
<evidence type="ECO:0000256" key="1">
    <source>
        <dbReference type="SAM" id="Phobius"/>
    </source>
</evidence>
<organism evidence="2 3">
    <name type="scientific">Paenibacillus odorifer</name>
    <dbReference type="NCBI Taxonomy" id="189426"/>
    <lineage>
        <taxon>Bacteria</taxon>
        <taxon>Bacillati</taxon>
        <taxon>Bacillota</taxon>
        <taxon>Bacilli</taxon>
        <taxon>Bacillales</taxon>
        <taxon>Paenibacillaceae</taxon>
        <taxon>Paenibacillus</taxon>
    </lineage>
</organism>
<gene>
    <name evidence="2" type="ORF">BSK52_01265</name>
</gene>
<dbReference type="OrthoDB" id="2657755at2"/>
<sequence length="322" mass="35805">MERTPISNEYQDIIYASAGNELLGEIDVEEKVMGHIRGISDRKRSFSLSLKTMNKTTAIASMLALFLMISVTAYAASEYIQIRNSEGVVKVQHVAPNDSAGVASYDKYAAQIDTLAKPGELIAYLVNNKAGTEGLGPDLQFKYKEQRIGAYSDFLKEIKRTDAPMLPALVSGYAFKYGVINPNHPTTDADKKSSLYKETLRDLTAQANQEKGSSNLFMKAIPWSEPGWISAIYSKDNAFIGISATIMHGGKVFVEQEPENQADKIVVAGTEVIYNKVVKKEVSYDYLNWYNEKQDAYYTLTSYGDKILTKEQLLQLAGELLK</sequence>
<name>A0A1R0YA04_9BACL</name>
<reference evidence="2 3" key="1">
    <citation type="submission" date="2016-10" db="EMBL/GenBank/DDBJ databases">
        <title>Paenibacillus species isolates.</title>
        <authorList>
            <person name="Beno S.M."/>
        </authorList>
    </citation>
    <scope>NUCLEOTIDE SEQUENCE [LARGE SCALE GENOMIC DNA]</scope>
    <source>
        <strain evidence="2 3">FSL H7-0710</strain>
    </source>
</reference>
<protein>
    <recommendedName>
        <fullName evidence="4">DUF4367 domain-containing protein</fullName>
    </recommendedName>
</protein>
<evidence type="ECO:0008006" key="4">
    <source>
        <dbReference type="Google" id="ProtNLM"/>
    </source>
</evidence>